<feature type="chain" id="PRO_5024852552" evidence="1">
    <location>
        <begin position="23"/>
        <end position="157"/>
    </location>
</feature>
<evidence type="ECO:0000313" key="2">
    <source>
        <dbReference type="EMBL" id="QFU74624.1"/>
    </source>
</evidence>
<keyword evidence="1" id="KW-0732">Signal</keyword>
<dbReference type="AlphaFoldDB" id="A0A5P9NHE1"/>
<dbReference type="OrthoDB" id="5741504at2"/>
<keyword evidence="3" id="KW-1185">Reference proteome</keyword>
<sequence length="157" mass="15673">MKTFNIGLLAGALAIASSTSLAADTGVVLASVQAPVMVNQGEAYVDAQDSMPLNTGDRLMVMRGGNAQIQFANGCVQNIRANEIVTVGTSAACNTATSAGTYNQVGSGGTSTGGSPTNGSPTGVEWAGIAGIAGVGGYIVYKILDDDDDSDRNPASP</sequence>
<reference evidence="2 3" key="1">
    <citation type="submission" date="2019-02" db="EMBL/GenBank/DDBJ databases">
        <authorList>
            <person name="Li S.-H."/>
        </authorList>
    </citation>
    <scope>NUCLEOTIDE SEQUENCE [LARGE SCALE GENOMIC DNA]</scope>
    <source>
        <strain evidence="2 3">IMCC14385</strain>
    </source>
</reference>
<organism evidence="2 3">
    <name type="scientific">Halioglobus maricola</name>
    <dbReference type="NCBI Taxonomy" id="2601894"/>
    <lineage>
        <taxon>Bacteria</taxon>
        <taxon>Pseudomonadati</taxon>
        <taxon>Pseudomonadota</taxon>
        <taxon>Gammaproteobacteria</taxon>
        <taxon>Cellvibrionales</taxon>
        <taxon>Halieaceae</taxon>
        <taxon>Halioglobus</taxon>
    </lineage>
</organism>
<proteinExistence type="predicted"/>
<gene>
    <name evidence="2" type="ORF">EY643_02560</name>
</gene>
<dbReference type="Proteomes" id="UP000326287">
    <property type="component" value="Chromosome"/>
</dbReference>
<evidence type="ECO:0000313" key="3">
    <source>
        <dbReference type="Proteomes" id="UP000326287"/>
    </source>
</evidence>
<accession>A0A5P9NHE1</accession>
<dbReference type="EMBL" id="CP036422">
    <property type="protein sequence ID" value="QFU74624.1"/>
    <property type="molecule type" value="Genomic_DNA"/>
</dbReference>
<feature type="signal peptide" evidence="1">
    <location>
        <begin position="1"/>
        <end position="22"/>
    </location>
</feature>
<dbReference type="KEGG" id="halc:EY643_02560"/>
<name>A0A5P9NHE1_9GAMM</name>
<protein>
    <submittedName>
        <fullName evidence="2">Uncharacterized protein</fullName>
    </submittedName>
</protein>
<evidence type="ECO:0000256" key="1">
    <source>
        <dbReference type="SAM" id="SignalP"/>
    </source>
</evidence>
<dbReference type="RefSeq" id="WP_152660736.1">
    <property type="nucleotide sequence ID" value="NZ_CP036422.1"/>
</dbReference>